<accession>A0A6G3ZVQ6</accession>
<sequence length="222" mass="25397">MTEKNTETQAGLDLEQQAQDQELEQGQVIVTWFQHIQQVLKDQYEDYEVDGQIGNNPTYGPMFAFTLKKDEKTCSCGFFLNEIMRNFQNNPNAGIWLSSFFVDLLRSPDSHPLPDPPQSEDDAKALLDKHIVPYCANMVREEFPDQKIYVDLELHEEHGPVLEAGFVVVEEGNNTCAMPLQYLMTLYLLNRDPAEPLIQAMYRLYEENGLGSNGTNENNENN</sequence>
<dbReference type="AlphaFoldDB" id="A0A6G3ZVQ6"/>
<organism evidence="1">
    <name type="scientific">Paenibacillus sp. SYP-B3998</name>
    <dbReference type="NCBI Taxonomy" id="2678564"/>
    <lineage>
        <taxon>Bacteria</taxon>
        <taxon>Bacillati</taxon>
        <taxon>Bacillota</taxon>
        <taxon>Bacilli</taxon>
        <taxon>Bacillales</taxon>
        <taxon>Paenibacillaceae</taxon>
        <taxon>Paenibacillus</taxon>
    </lineage>
</organism>
<dbReference type="EMBL" id="JAAIKC010000002">
    <property type="protein sequence ID" value="NEW06306.1"/>
    <property type="molecule type" value="Genomic_DNA"/>
</dbReference>
<name>A0A6G3ZVQ6_9BACL</name>
<proteinExistence type="predicted"/>
<protein>
    <submittedName>
        <fullName evidence="1">Uncharacterized protein</fullName>
    </submittedName>
</protein>
<dbReference type="RefSeq" id="WP_163944880.1">
    <property type="nucleotide sequence ID" value="NZ_JAAIKC010000002.1"/>
</dbReference>
<gene>
    <name evidence="1" type="ORF">GK047_09805</name>
</gene>
<evidence type="ECO:0000313" key="1">
    <source>
        <dbReference type="EMBL" id="NEW06306.1"/>
    </source>
</evidence>
<comment type="caution">
    <text evidence="1">The sequence shown here is derived from an EMBL/GenBank/DDBJ whole genome shotgun (WGS) entry which is preliminary data.</text>
</comment>
<reference evidence="1" key="1">
    <citation type="submission" date="2020-02" db="EMBL/GenBank/DDBJ databases">
        <authorList>
            <person name="Shen X.-R."/>
            <person name="Zhang Y.-X."/>
        </authorList>
    </citation>
    <scope>NUCLEOTIDE SEQUENCE</scope>
    <source>
        <strain evidence="1">SYP-B3998</strain>
    </source>
</reference>